<feature type="transmembrane region" description="Helical" evidence="3">
    <location>
        <begin position="109"/>
        <end position="128"/>
    </location>
</feature>
<feature type="transmembrane region" description="Helical" evidence="3">
    <location>
        <begin position="79"/>
        <end position="102"/>
    </location>
</feature>
<dbReference type="PROSITE" id="PS50850">
    <property type="entry name" value="MFS"/>
    <property type="match status" value="1"/>
</dbReference>
<dbReference type="PANTHER" id="PTHR11360">
    <property type="entry name" value="MONOCARBOXYLATE TRANSPORTER"/>
    <property type="match status" value="1"/>
</dbReference>
<evidence type="ECO:0000256" key="3">
    <source>
        <dbReference type="SAM" id="Phobius"/>
    </source>
</evidence>
<gene>
    <name evidence="5" type="ORF">PLOB_00038255</name>
</gene>
<feature type="transmembrane region" description="Helical" evidence="3">
    <location>
        <begin position="314"/>
        <end position="334"/>
    </location>
</feature>
<feature type="transmembrane region" description="Helical" evidence="3">
    <location>
        <begin position="406"/>
        <end position="428"/>
    </location>
</feature>
<keyword evidence="3" id="KW-1133">Transmembrane helix</keyword>
<dbReference type="SUPFAM" id="SSF103473">
    <property type="entry name" value="MFS general substrate transporter"/>
    <property type="match status" value="1"/>
</dbReference>
<dbReference type="Gene3D" id="1.20.1250.20">
    <property type="entry name" value="MFS general substrate transporter like domains"/>
    <property type="match status" value="2"/>
</dbReference>
<evidence type="ECO:0000259" key="4">
    <source>
        <dbReference type="PROSITE" id="PS50850"/>
    </source>
</evidence>
<keyword evidence="3" id="KW-0812">Transmembrane</keyword>
<dbReference type="InterPro" id="IPR020846">
    <property type="entry name" value="MFS_dom"/>
</dbReference>
<comment type="subcellular location">
    <subcellularLocation>
        <location evidence="1">Membrane</location>
        <topology evidence="1">Multi-pass membrane protein</topology>
    </subcellularLocation>
</comment>
<dbReference type="Pfam" id="PF07690">
    <property type="entry name" value="MFS_1"/>
    <property type="match status" value="1"/>
</dbReference>
<accession>A0ABN8P9Z2</accession>
<evidence type="ECO:0000313" key="6">
    <source>
        <dbReference type="Proteomes" id="UP001159405"/>
    </source>
</evidence>
<keyword evidence="3" id="KW-0472">Membrane</keyword>
<feature type="transmembrane region" description="Helical" evidence="3">
    <location>
        <begin position="39"/>
        <end position="67"/>
    </location>
</feature>
<evidence type="ECO:0000313" key="5">
    <source>
        <dbReference type="EMBL" id="CAH3136067.1"/>
    </source>
</evidence>
<dbReference type="InterPro" id="IPR036259">
    <property type="entry name" value="MFS_trans_sf"/>
</dbReference>
<dbReference type="InterPro" id="IPR050327">
    <property type="entry name" value="Proton-linked_MCT"/>
</dbReference>
<feature type="transmembrane region" description="Helical" evidence="3">
    <location>
        <begin position="374"/>
        <end position="400"/>
    </location>
</feature>
<evidence type="ECO:0000256" key="2">
    <source>
        <dbReference type="SAM" id="MobiDB-lite"/>
    </source>
</evidence>
<name>A0ABN8P9Z2_9CNID</name>
<feature type="transmembrane region" description="Helical" evidence="3">
    <location>
        <begin position="165"/>
        <end position="187"/>
    </location>
</feature>
<protein>
    <recommendedName>
        <fullName evidence="4">Major facilitator superfamily (MFS) profile domain-containing protein</fullName>
    </recommendedName>
</protein>
<feature type="transmembrane region" description="Helical" evidence="3">
    <location>
        <begin position="340"/>
        <end position="362"/>
    </location>
</feature>
<dbReference type="PANTHER" id="PTHR11360:SF251">
    <property type="entry name" value="MAJOR FACILITATOR SUPERFAMILY (MFS) PROFILE DOMAIN-CONTAINING PROTEIN"/>
    <property type="match status" value="1"/>
</dbReference>
<dbReference type="CDD" id="cd17352">
    <property type="entry name" value="MFS_MCT_SLC16"/>
    <property type="match status" value="1"/>
</dbReference>
<sequence>MDSSRYTETQVCFQEEGKETEGNMVAKRRFRMQGTLDGGLSWLVVFGSFMSQFVVMGIHFVFGLLYIDLLNEFGQSKATTAWVASIAFGFTFCLAPLGSLLCKKLGCKVVMAVGGIMIGIGIFLSSFVDTIFLMYVTYSLIFGLGSSMCYMASVLVLSEYFNKNLVVANGIALAGAGVGAISLAPALSFLLDNYNWRNAVRILSGASLVLLCCAFIYYLVPSPLQFVDAEDCQKEKKCFDFSLFKNKAYVLLIAANGLVLFGFYMPYVHLVRHGQDLGIHKQKGGVLVGFIAVSETVGKIIVGRIADHPRVNRVYLYQMCMLVCSVLTTLLPILTSYKSLLAYCILFGVHDGGFVVLIAVLVGDVVGKKKMASAYGIMYCIASIPMILGPPIAGWMYPILQSYVPAFYMSGAFTTLGVCLLFLIPILLPPEIAQEWRMRRKGYRVQIPSSTPSQATKSLTLDSGSFSSESEDRDSKVSESGKGVKCYEKKDITVSLVKDSVELEIVKEKADTSTVGCVLEKYFSMPKLVNQQDCVLGYFSDYSRDSEDVWIHSLDPNRETMV</sequence>
<comment type="caution">
    <text evidence="5">The sequence shown here is derived from an EMBL/GenBank/DDBJ whole genome shotgun (WGS) entry which is preliminary data.</text>
</comment>
<feature type="transmembrane region" description="Helical" evidence="3">
    <location>
        <begin position="248"/>
        <end position="265"/>
    </location>
</feature>
<dbReference type="InterPro" id="IPR011701">
    <property type="entry name" value="MFS"/>
</dbReference>
<organism evidence="5 6">
    <name type="scientific">Porites lobata</name>
    <dbReference type="NCBI Taxonomy" id="104759"/>
    <lineage>
        <taxon>Eukaryota</taxon>
        <taxon>Metazoa</taxon>
        <taxon>Cnidaria</taxon>
        <taxon>Anthozoa</taxon>
        <taxon>Hexacorallia</taxon>
        <taxon>Scleractinia</taxon>
        <taxon>Fungiina</taxon>
        <taxon>Poritidae</taxon>
        <taxon>Porites</taxon>
    </lineage>
</organism>
<keyword evidence="6" id="KW-1185">Reference proteome</keyword>
<evidence type="ECO:0000256" key="1">
    <source>
        <dbReference type="ARBA" id="ARBA00004141"/>
    </source>
</evidence>
<feature type="region of interest" description="Disordered" evidence="2">
    <location>
        <begin position="448"/>
        <end position="480"/>
    </location>
</feature>
<dbReference type="Proteomes" id="UP001159405">
    <property type="component" value="Unassembled WGS sequence"/>
</dbReference>
<feature type="transmembrane region" description="Helical" evidence="3">
    <location>
        <begin position="134"/>
        <end position="158"/>
    </location>
</feature>
<feature type="compositionally biased region" description="Polar residues" evidence="2">
    <location>
        <begin position="448"/>
        <end position="468"/>
    </location>
</feature>
<feature type="transmembrane region" description="Helical" evidence="3">
    <location>
        <begin position="285"/>
        <end position="302"/>
    </location>
</feature>
<reference evidence="5 6" key="1">
    <citation type="submission" date="2022-05" db="EMBL/GenBank/DDBJ databases">
        <authorList>
            <consortium name="Genoscope - CEA"/>
            <person name="William W."/>
        </authorList>
    </citation>
    <scope>NUCLEOTIDE SEQUENCE [LARGE SCALE GENOMIC DNA]</scope>
</reference>
<feature type="domain" description="Major facilitator superfamily (MFS) profile" evidence="4">
    <location>
        <begin position="40"/>
        <end position="429"/>
    </location>
</feature>
<proteinExistence type="predicted"/>
<feature type="transmembrane region" description="Helical" evidence="3">
    <location>
        <begin position="199"/>
        <end position="220"/>
    </location>
</feature>
<dbReference type="EMBL" id="CALNXK010000057">
    <property type="protein sequence ID" value="CAH3136067.1"/>
    <property type="molecule type" value="Genomic_DNA"/>
</dbReference>